<dbReference type="OrthoDB" id="347124at2759"/>
<evidence type="ECO:0000256" key="8">
    <source>
        <dbReference type="RuleBase" id="RU368083"/>
    </source>
</evidence>
<dbReference type="GO" id="GO:0005789">
    <property type="term" value="C:endoplasmic reticulum membrane"/>
    <property type="evidence" value="ECO:0007669"/>
    <property type="project" value="UniProtKB-SubCell"/>
</dbReference>
<keyword evidence="9" id="KW-0413">Isomerase</keyword>
<evidence type="ECO:0000313" key="9">
    <source>
        <dbReference type="EMBL" id="EMR63652.1"/>
    </source>
</evidence>
<keyword evidence="6 8" id="KW-0472">Membrane</keyword>
<evidence type="ECO:0000256" key="4">
    <source>
        <dbReference type="ARBA" id="ARBA00022824"/>
    </source>
</evidence>
<comment type="pathway">
    <text evidence="7 8">Steroid metabolism; ergosterol biosynthesis.</text>
</comment>
<evidence type="ECO:0000256" key="6">
    <source>
        <dbReference type="ARBA" id="ARBA00023136"/>
    </source>
</evidence>
<sequence>MAPKSKPQQQKKKSCCSLTGVLTFFGILIGILSPIVYLIEKNLEKFYFLDLEHLQDLTQRAINSYPNDTTAIVNYIVTELHEKHPNYINPKHDDPEEWFFNNAGGAMGGMYIIHASITEYLIIFGTAVGTEGHTGRHTADDYFHILTGEQWAYTPGDYQPEVFPPGSIHHLRRGTVKQYKMPEGCFALEYARGWIPPMLFFGFADGLFSTLDFPTLYRTVAITGREMIGNLLLAKI</sequence>
<evidence type="ECO:0000256" key="7">
    <source>
        <dbReference type="ARBA" id="ARBA00029435"/>
    </source>
</evidence>
<dbReference type="EMBL" id="KB707189">
    <property type="protein sequence ID" value="EMR63652.1"/>
    <property type="molecule type" value="Genomic_DNA"/>
</dbReference>
<keyword evidence="3 8" id="KW-0812">Transmembrane</keyword>
<organism evidence="9 10">
    <name type="scientific">Eutypa lata (strain UCR-EL1)</name>
    <name type="common">Grapevine dieback disease fungus</name>
    <name type="synonym">Eutypa armeniacae</name>
    <dbReference type="NCBI Taxonomy" id="1287681"/>
    <lineage>
        <taxon>Eukaryota</taxon>
        <taxon>Fungi</taxon>
        <taxon>Dikarya</taxon>
        <taxon>Ascomycota</taxon>
        <taxon>Pezizomycotina</taxon>
        <taxon>Sordariomycetes</taxon>
        <taxon>Xylariomycetidae</taxon>
        <taxon>Xylariales</taxon>
        <taxon>Diatrypaceae</taxon>
        <taxon>Eutypa</taxon>
    </lineage>
</organism>
<dbReference type="STRING" id="1287681.M7SHQ7"/>
<keyword evidence="10" id="KW-1185">Reference proteome</keyword>
<accession>M7SHQ7</accession>
<dbReference type="HOGENOM" id="CLU_085469_0_0_1"/>
<dbReference type="EC" id="5.-.-.-" evidence="8"/>
<gene>
    <name evidence="9" type="ORF">UCREL1_9419</name>
</gene>
<evidence type="ECO:0000256" key="2">
    <source>
        <dbReference type="ARBA" id="ARBA00007141"/>
    </source>
</evidence>
<dbReference type="OMA" id="WKTTRIT"/>
<dbReference type="GO" id="GO:0006696">
    <property type="term" value="P:ergosterol biosynthetic process"/>
    <property type="evidence" value="ECO:0007669"/>
    <property type="project" value="TreeGrafter"/>
</dbReference>
<comment type="subcellular location">
    <subcellularLocation>
        <location evidence="1">Endoplasmic reticulum membrane</location>
    </subcellularLocation>
</comment>
<protein>
    <recommendedName>
        <fullName evidence="8">C-8 sterol isomerase</fullName>
        <ecNumber evidence="8">5.-.-.-</ecNumber>
    </recommendedName>
    <alternativeName>
        <fullName evidence="8">Delta-8--delta-7 sterol isomerase</fullName>
    </alternativeName>
</protein>
<reference evidence="10" key="1">
    <citation type="journal article" date="2013" name="Genome Announc.">
        <title>Draft genome sequence of the grapevine dieback fungus Eutypa lata UCR-EL1.</title>
        <authorList>
            <person name="Blanco-Ulate B."/>
            <person name="Rolshausen P.E."/>
            <person name="Cantu D."/>
        </authorList>
    </citation>
    <scope>NUCLEOTIDE SEQUENCE [LARGE SCALE GENOMIC DNA]</scope>
    <source>
        <strain evidence="10">UCR-EL1</strain>
    </source>
</reference>
<evidence type="ECO:0000313" key="10">
    <source>
        <dbReference type="Proteomes" id="UP000012174"/>
    </source>
</evidence>
<dbReference type="AlphaFoldDB" id="M7SHQ7"/>
<evidence type="ECO:0000256" key="1">
    <source>
        <dbReference type="ARBA" id="ARBA00004586"/>
    </source>
</evidence>
<proteinExistence type="inferred from homology"/>
<comment type="function">
    <text evidence="8">Catalyzes the reaction which results in unsaturation at C-7 in the B ring of sterols.</text>
</comment>
<dbReference type="KEGG" id="ela:UCREL1_9419"/>
<dbReference type="eggNOG" id="KOG4143">
    <property type="taxonomic scope" value="Eukaryota"/>
</dbReference>
<dbReference type="Proteomes" id="UP000012174">
    <property type="component" value="Unassembled WGS sequence"/>
</dbReference>
<dbReference type="InterPro" id="IPR006716">
    <property type="entry name" value="ERG2_sigma1_rcpt-like"/>
</dbReference>
<dbReference type="GO" id="GO:0016853">
    <property type="term" value="F:isomerase activity"/>
    <property type="evidence" value="ECO:0007669"/>
    <property type="project" value="UniProtKB-KW"/>
</dbReference>
<dbReference type="UniPathway" id="UPA00768"/>
<dbReference type="PANTHER" id="PTHR10868:SF1">
    <property type="entry name" value="SIGMA NON-OPIOID INTRACELLULAR RECEPTOR 1"/>
    <property type="match status" value="1"/>
</dbReference>
<feature type="transmembrane region" description="Helical" evidence="8">
    <location>
        <begin position="21"/>
        <end position="39"/>
    </location>
</feature>
<keyword evidence="5 8" id="KW-1133">Transmembrane helix</keyword>
<name>M7SHQ7_EUTLA</name>
<evidence type="ECO:0000256" key="3">
    <source>
        <dbReference type="ARBA" id="ARBA00022692"/>
    </source>
</evidence>
<keyword evidence="4" id="KW-0256">Endoplasmic reticulum</keyword>
<dbReference type="Pfam" id="PF04622">
    <property type="entry name" value="ERG2_Sigma1R"/>
    <property type="match status" value="1"/>
</dbReference>
<evidence type="ECO:0000256" key="5">
    <source>
        <dbReference type="ARBA" id="ARBA00022989"/>
    </source>
</evidence>
<dbReference type="PANTHER" id="PTHR10868">
    <property type="entry name" value="SIGMA 1-TYPE OPIOID RECEPTOR-RELATED"/>
    <property type="match status" value="1"/>
</dbReference>
<comment type="similarity">
    <text evidence="2 8">Belongs to the ERG2 family.</text>
</comment>